<dbReference type="PANTHER" id="PTHR43330:SF7">
    <property type="entry name" value="METHIONINE AMINOPEPTIDASE 1"/>
    <property type="match status" value="1"/>
</dbReference>
<dbReference type="Proteomes" id="UP000011087">
    <property type="component" value="Unassembled WGS sequence"/>
</dbReference>
<feature type="binding site" evidence="5">
    <location>
        <position position="153"/>
    </location>
    <ligand>
        <name>a divalent metal cation</name>
        <dbReference type="ChEBI" id="CHEBI:60240"/>
        <label>1</label>
    </ligand>
</feature>
<reference evidence="9" key="3">
    <citation type="submission" date="2015-06" db="UniProtKB">
        <authorList>
            <consortium name="EnsemblProtists"/>
        </authorList>
    </citation>
    <scope>IDENTIFICATION</scope>
</reference>
<keyword evidence="1 5" id="KW-0031">Aminopeptidase</keyword>
<dbReference type="GO" id="GO:0070006">
    <property type="term" value="F:metalloaminopeptidase activity"/>
    <property type="evidence" value="ECO:0007669"/>
    <property type="project" value="UniProtKB-UniRule"/>
</dbReference>
<dbReference type="PANTHER" id="PTHR43330">
    <property type="entry name" value="METHIONINE AMINOPEPTIDASE"/>
    <property type="match status" value="1"/>
</dbReference>
<evidence type="ECO:0000256" key="5">
    <source>
        <dbReference type="HAMAP-Rule" id="MF_03174"/>
    </source>
</evidence>
<dbReference type="EC" id="3.4.11.18" evidence="6"/>
<dbReference type="GO" id="GO:0006508">
    <property type="term" value="P:proteolysis"/>
    <property type="evidence" value="ECO:0007669"/>
    <property type="project" value="UniProtKB-KW"/>
</dbReference>
<feature type="binding site" evidence="5">
    <location>
        <position position="296"/>
    </location>
    <ligand>
        <name>a divalent metal cation</name>
        <dbReference type="ChEBI" id="CHEBI:60240"/>
        <label>2</label>
        <note>catalytic</note>
    </ligand>
</feature>
<dbReference type="RefSeq" id="XP_005824172.1">
    <property type="nucleotide sequence ID" value="XM_005824115.1"/>
</dbReference>
<dbReference type="NCBIfam" id="TIGR00500">
    <property type="entry name" value="met_pdase_I"/>
    <property type="match status" value="1"/>
</dbReference>
<comment type="cofactor">
    <cofactor evidence="5">
        <name>Co(2+)</name>
        <dbReference type="ChEBI" id="CHEBI:48828"/>
    </cofactor>
    <cofactor evidence="5">
        <name>Zn(2+)</name>
        <dbReference type="ChEBI" id="CHEBI:29105"/>
    </cofactor>
    <cofactor evidence="5">
        <name>Mn(2+)</name>
        <dbReference type="ChEBI" id="CHEBI:29035"/>
    </cofactor>
    <cofactor evidence="5">
        <name>Fe(2+)</name>
        <dbReference type="ChEBI" id="CHEBI:29033"/>
    </cofactor>
    <text evidence="5">Binds 2 divalent metal cations per subunit. Has a high-affinity and a low affinity metal-binding site. The true nature of the physiological cofactor is under debate. The enzyme is active with cobalt, zinc, manganese or divalent iron ions. Most likely, methionine aminopeptidases function as mononuclear Fe(2+)-metalloproteases under physiological conditions, and the catalytically relevant metal-binding site has been assigned to the histidine-containing high-affinity site.</text>
</comment>
<name>L1IM48_GUITC</name>
<dbReference type="InterPro" id="IPR036005">
    <property type="entry name" value="Creatinase/aminopeptidase-like"/>
</dbReference>
<dbReference type="EnsemblProtists" id="EKX37192">
    <property type="protein sequence ID" value="EKX37192"/>
    <property type="gene ID" value="GUITHDRAFT_158610"/>
</dbReference>
<dbReference type="OrthoDB" id="3209743at2759"/>
<comment type="catalytic activity">
    <reaction evidence="5 6">
        <text>Release of N-terminal amino acids, preferentially methionine, from peptides and arylamides.</text>
        <dbReference type="EC" id="3.4.11.18"/>
    </reaction>
</comment>
<evidence type="ECO:0000259" key="7">
    <source>
        <dbReference type="Pfam" id="PF00557"/>
    </source>
</evidence>
<reference evidence="10" key="2">
    <citation type="submission" date="2012-11" db="EMBL/GenBank/DDBJ databases">
        <authorList>
            <person name="Kuo A."/>
            <person name="Curtis B.A."/>
            <person name="Tanifuji G."/>
            <person name="Burki F."/>
            <person name="Gruber A."/>
            <person name="Irimia M."/>
            <person name="Maruyama S."/>
            <person name="Arias M.C."/>
            <person name="Ball S.G."/>
            <person name="Gile G.H."/>
            <person name="Hirakawa Y."/>
            <person name="Hopkins J.F."/>
            <person name="Rensing S.A."/>
            <person name="Schmutz J."/>
            <person name="Symeonidi A."/>
            <person name="Elias M."/>
            <person name="Eveleigh R.J."/>
            <person name="Herman E.K."/>
            <person name="Klute M.J."/>
            <person name="Nakayama T."/>
            <person name="Obornik M."/>
            <person name="Reyes-Prieto A."/>
            <person name="Armbrust E.V."/>
            <person name="Aves S.J."/>
            <person name="Beiko R.G."/>
            <person name="Coutinho P."/>
            <person name="Dacks J.B."/>
            <person name="Durnford D.G."/>
            <person name="Fast N.M."/>
            <person name="Green B.R."/>
            <person name="Grisdale C."/>
            <person name="Hempe F."/>
            <person name="Henrissat B."/>
            <person name="Hoppner M.P."/>
            <person name="Ishida K.-I."/>
            <person name="Kim E."/>
            <person name="Koreny L."/>
            <person name="Kroth P.G."/>
            <person name="Liu Y."/>
            <person name="Malik S.-B."/>
            <person name="Maier U.G."/>
            <person name="McRose D."/>
            <person name="Mock T."/>
            <person name="Neilson J.A."/>
            <person name="Onodera N.T."/>
            <person name="Poole A.M."/>
            <person name="Pritham E.J."/>
            <person name="Richards T.A."/>
            <person name="Rocap G."/>
            <person name="Roy S.W."/>
            <person name="Sarai C."/>
            <person name="Schaack S."/>
            <person name="Shirato S."/>
            <person name="Slamovits C.H."/>
            <person name="Spencer D.F."/>
            <person name="Suzuki S."/>
            <person name="Worden A.Z."/>
            <person name="Zauner S."/>
            <person name="Barry K."/>
            <person name="Bell C."/>
            <person name="Bharti A.K."/>
            <person name="Crow J.A."/>
            <person name="Grimwood J."/>
            <person name="Kramer R."/>
            <person name="Lindquist E."/>
            <person name="Lucas S."/>
            <person name="Salamov A."/>
            <person name="McFadden G.I."/>
            <person name="Lane C.E."/>
            <person name="Keeling P.J."/>
            <person name="Gray M.W."/>
            <person name="Grigoriev I.V."/>
            <person name="Archibald J.M."/>
        </authorList>
    </citation>
    <scope>NUCLEOTIDE SEQUENCE</scope>
    <source>
        <strain evidence="10">CCMP2712</strain>
    </source>
</reference>
<sequence length="329" mass="36321">MVPADKRLEMPPIFRGYDFTGSLRPAYVTPQVKVPPHIAQPDYAEKSIPLGEIEAKRSTLVDVKEGDSIEGMRLAGRLGREVLDIAARFLRAGVTGDEIDRIVHAACMERNCYPSPLNYHQFPKSVCVSPNEVICHGIPDCRPIQDGDIVNLDVTVCVEYKGKLYHGDLNETYLIGKCDEESVKLVKTAYDCLKAACEMIRPGTMYRDLGATISHVAAANGCAVVKGYCGHGIGNLFHTTPNIPHYKKNKAVGIMKAGHTFTIEPMINLGSNWQDTSWPDGWTAVTRDGKRSAQFEHTFLVTETGVEILTARQGKSTTEMVWDLAAIQR</sequence>
<evidence type="ECO:0000313" key="8">
    <source>
        <dbReference type="EMBL" id="EKX37192.1"/>
    </source>
</evidence>
<protein>
    <recommendedName>
        <fullName evidence="6">Methionine aminopeptidase</fullName>
        <ecNumber evidence="6">3.4.11.18</ecNumber>
    </recommendedName>
</protein>
<evidence type="ECO:0000256" key="6">
    <source>
        <dbReference type="RuleBase" id="RU003653"/>
    </source>
</evidence>
<dbReference type="GO" id="GO:0046872">
    <property type="term" value="F:metal ion binding"/>
    <property type="evidence" value="ECO:0007669"/>
    <property type="project" value="UniProtKB-UniRule"/>
</dbReference>
<dbReference type="HAMAP" id="MF_01974">
    <property type="entry name" value="MetAP_1"/>
    <property type="match status" value="1"/>
</dbReference>
<dbReference type="STRING" id="905079.L1IM48"/>
<keyword evidence="2 5" id="KW-0645">Protease</keyword>
<evidence type="ECO:0000256" key="1">
    <source>
        <dbReference type="ARBA" id="ARBA00022438"/>
    </source>
</evidence>
<evidence type="ECO:0000256" key="4">
    <source>
        <dbReference type="ARBA" id="ARBA00022801"/>
    </source>
</evidence>
<dbReference type="AlphaFoldDB" id="L1IM48"/>
<dbReference type="HOGENOM" id="CLU_015857_2_1_1"/>
<evidence type="ECO:0000256" key="2">
    <source>
        <dbReference type="ARBA" id="ARBA00022670"/>
    </source>
</evidence>
<dbReference type="PROSITE" id="PS00680">
    <property type="entry name" value="MAP_1"/>
    <property type="match status" value="1"/>
</dbReference>
<keyword evidence="3 5" id="KW-0479">Metal-binding</keyword>
<feature type="binding site" evidence="5">
    <location>
        <position position="296"/>
    </location>
    <ligand>
        <name>a divalent metal cation</name>
        <dbReference type="ChEBI" id="CHEBI:60240"/>
        <label>1</label>
    </ligand>
</feature>
<dbReference type="InterPro" id="IPR000994">
    <property type="entry name" value="Pept_M24"/>
</dbReference>
<dbReference type="InterPro" id="IPR002467">
    <property type="entry name" value="Pept_M24A_MAP1"/>
</dbReference>
<feature type="binding site" evidence="5">
    <location>
        <position position="168"/>
    </location>
    <ligand>
        <name>a divalent metal cation</name>
        <dbReference type="ChEBI" id="CHEBI:60240"/>
        <label>2</label>
        <note>catalytic</note>
    </ligand>
</feature>
<organism evidence="8">
    <name type="scientific">Guillardia theta (strain CCMP2712)</name>
    <name type="common">Cryptophyte</name>
    <dbReference type="NCBI Taxonomy" id="905079"/>
    <lineage>
        <taxon>Eukaryota</taxon>
        <taxon>Cryptophyceae</taxon>
        <taxon>Pyrenomonadales</taxon>
        <taxon>Geminigeraceae</taxon>
        <taxon>Guillardia</taxon>
    </lineage>
</organism>
<evidence type="ECO:0000256" key="3">
    <source>
        <dbReference type="ARBA" id="ARBA00022723"/>
    </source>
</evidence>
<evidence type="ECO:0000313" key="9">
    <source>
        <dbReference type="EnsemblProtists" id="EKX37192"/>
    </source>
</evidence>
<dbReference type="PRINTS" id="PR00599">
    <property type="entry name" value="MAPEPTIDASE"/>
</dbReference>
<proteinExistence type="inferred from homology"/>
<feature type="domain" description="Peptidase M24" evidence="7">
    <location>
        <begin position="70"/>
        <end position="303"/>
    </location>
</feature>
<dbReference type="eggNOG" id="KOG2738">
    <property type="taxonomic scope" value="Eukaryota"/>
</dbReference>
<dbReference type="Gene3D" id="3.90.230.10">
    <property type="entry name" value="Creatinase/methionine aminopeptidase superfamily"/>
    <property type="match status" value="1"/>
</dbReference>
<accession>L1IM48</accession>
<keyword evidence="4 5" id="KW-0378">Hydrolase</keyword>
<dbReference type="CDD" id="cd01086">
    <property type="entry name" value="MetAP1"/>
    <property type="match status" value="1"/>
</dbReference>
<feature type="binding site" evidence="5">
    <location>
        <position position="136"/>
    </location>
    <ligand>
        <name>substrate</name>
    </ligand>
</feature>
<dbReference type="GO" id="GO:0004239">
    <property type="term" value="F:initiator methionyl aminopeptidase activity"/>
    <property type="evidence" value="ECO:0007669"/>
    <property type="project" value="UniProtKB-UniRule"/>
</dbReference>
<dbReference type="EMBL" id="JH993062">
    <property type="protein sequence ID" value="EKX37192.1"/>
    <property type="molecule type" value="Genomic_DNA"/>
</dbReference>
<feature type="binding site" evidence="5">
    <location>
        <position position="168"/>
    </location>
    <ligand>
        <name>a divalent metal cation</name>
        <dbReference type="ChEBI" id="CHEBI:60240"/>
        <label>1</label>
    </ligand>
</feature>
<dbReference type="GeneID" id="17293933"/>
<dbReference type="KEGG" id="gtt:GUITHDRAFT_158610"/>
<dbReference type="GO" id="GO:0005829">
    <property type="term" value="C:cytosol"/>
    <property type="evidence" value="ECO:0007669"/>
    <property type="project" value="TreeGrafter"/>
</dbReference>
<gene>
    <name evidence="8" type="ORF">GUITHDRAFT_158610</name>
</gene>
<dbReference type="InterPro" id="IPR001714">
    <property type="entry name" value="Pept_M24_MAP"/>
</dbReference>
<feature type="binding site" evidence="5">
    <location>
        <position position="238"/>
    </location>
    <ligand>
        <name>substrate</name>
    </ligand>
</feature>
<comment type="similarity">
    <text evidence="5">Belongs to the peptidase M24A family. Methionine aminopeptidase type 1 subfamily.</text>
</comment>
<dbReference type="SUPFAM" id="SSF55920">
    <property type="entry name" value="Creatinase/aminopeptidase"/>
    <property type="match status" value="1"/>
</dbReference>
<comment type="function">
    <text evidence="6">Cotranslationally removes the N-terminal methionine from nascent proteins. The N-terminal methionine is often cleaved when the second residue in the primary sequence is small and uncharged (Met-Ala-, Cys, Gly, Pro, Ser, Thr, or Val).</text>
</comment>
<evidence type="ECO:0000313" key="10">
    <source>
        <dbReference type="Proteomes" id="UP000011087"/>
    </source>
</evidence>
<keyword evidence="10" id="KW-1185">Reference proteome</keyword>
<feature type="binding site" evidence="5">
    <location>
        <position position="264"/>
    </location>
    <ligand>
        <name>a divalent metal cation</name>
        <dbReference type="ChEBI" id="CHEBI:60240"/>
        <label>2</label>
        <note>catalytic</note>
    </ligand>
</feature>
<dbReference type="Pfam" id="PF00557">
    <property type="entry name" value="Peptidase_M24"/>
    <property type="match status" value="1"/>
</dbReference>
<feature type="binding site" evidence="5">
    <location>
        <position position="231"/>
    </location>
    <ligand>
        <name>a divalent metal cation</name>
        <dbReference type="ChEBI" id="CHEBI:60240"/>
        <label>2</label>
        <note>catalytic</note>
    </ligand>
</feature>
<reference evidence="8 10" key="1">
    <citation type="journal article" date="2012" name="Nature">
        <title>Algal genomes reveal evolutionary mosaicism and the fate of nucleomorphs.</title>
        <authorList>
            <consortium name="DOE Joint Genome Institute"/>
            <person name="Curtis B.A."/>
            <person name="Tanifuji G."/>
            <person name="Burki F."/>
            <person name="Gruber A."/>
            <person name="Irimia M."/>
            <person name="Maruyama S."/>
            <person name="Arias M.C."/>
            <person name="Ball S.G."/>
            <person name="Gile G.H."/>
            <person name="Hirakawa Y."/>
            <person name="Hopkins J.F."/>
            <person name="Kuo A."/>
            <person name="Rensing S.A."/>
            <person name="Schmutz J."/>
            <person name="Symeonidi A."/>
            <person name="Elias M."/>
            <person name="Eveleigh R.J."/>
            <person name="Herman E.K."/>
            <person name="Klute M.J."/>
            <person name="Nakayama T."/>
            <person name="Obornik M."/>
            <person name="Reyes-Prieto A."/>
            <person name="Armbrust E.V."/>
            <person name="Aves S.J."/>
            <person name="Beiko R.G."/>
            <person name="Coutinho P."/>
            <person name="Dacks J.B."/>
            <person name="Durnford D.G."/>
            <person name="Fast N.M."/>
            <person name="Green B.R."/>
            <person name="Grisdale C.J."/>
            <person name="Hempel F."/>
            <person name="Henrissat B."/>
            <person name="Hoppner M.P."/>
            <person name="Ishida K."/>
            <person name="Kim E."/>
            <person name="Koreny L."/>
            <person name="Kroth P.G."/>
            <person name="Liu Y."/>
            <person name="Malik S.B."/>
            <person name="Maier U.G."/>
            <person name="McRose D."/>
            <person name="Mock T."/>
            <person name="Neilson J.A."/>
            <person name="Onodera N.T."/>
            <person name="Poole A.M."/>
            <person name="Pritham E.J."/>
            <person name="Richards T.A."/>
            <person name="Rocap G."/>
            <person name="Roy S.W."/>
            <person name="Sarai C."/>
            <person name="Schaack S."/>
            <person name="Shirato S."/>
            <person name="Slamovits C.H."/>
            <person name="Spencer D.F."/>
            <person name="Suzuki S."/>
            <person name="Worden A.Z."/>
            <person name="Zauner S."/>
            <person name="Barry K."/>
            <person name="Bell C."/>
            <person name="Bharti A.K."/>
            <person name="Crow J.A."/>
            <person name="Grimwood J."/>
            <person name="Kramer R."/>
            <person name="Lindquist E."/>
            <person name="Lucas S."/>
            <person name="Salamov A."/>
            <person name="McFadden G.I."/>
            <person name="Lane C.E."/>
            <person name="Keeling P.J."/>
            <person name="Gray M.W."/>
            <person name="Grigoriev I.V."/>
            <person name="Archibald J.M."/>
        </authorList>
    </citation>
    <scope>NUCLEOTIDE SEQUENCE</scope>
    <source>
        <strain evidence="8 10">CCMP2712</strain>
    </source>
</reference>
<dbReference type="OMA" id="FYGDHAY"/>
<dbReference type="PaxDb" id="55529-EKX37192"/>